<reference evidence="6 7" key="1">
    <citation type="journal article" date="2025" name="Anaerobe">
        <title>Description of Anaerococcus kampingiae sp. nov., Anaerococcus groningensis sp. nov., Anaerococcus martiniensis sp. nov., and Anaerococcus cruorum sp. nov., isolated from human clinical specimens.</title>
        <authorList>
            <person name="Boiten K.E."/>
            <person name="Meijer J."/>
            <person name="van Wezel E.M."/>
            <person name="Veloo A.C.M."/>
        </authorList>
    </citation>
    <scope>NUCLEOTIDE SEQUENCE [LARGE SCALE GENOMIC DNA]</scope>
    <source>
        <strain evidence="6 7">ENR1011</strain>
    </source>
</reference>
<keyword evidence="6" id="KW-0378">Hydrolase</keyword>
<feature type="chain" id="PRO_5045892419" evidence="4">
    <location>
        <begin position="19"/>
        <end position="767"/>
    </location>
</feature>
<feature type="region of interest" description="Disordered" evidence="2">
    <location>
        <begin position="705"/>
        <end position="743"/>
    </location>
</feature>
<feature type="compositionally biased region" description="Basic and acidic residues" evidence="2">
    <location>
        <begin position="705"/>
        <end position="736"/>
    </location>
</feature>
<dbReference type="InterPro" id="IPR029052">
    <property type="entry name" value="Metallo-depent_PP-like"/>
</dbReference>
<keyword evidence="1 4" id="KW-0732">Signal</keyword>
<evidence type="ECO:0000259" key="5">
    <source>
        <dbReference type="Pfam" id="PF00149"/>
    </source>
</evidence>
<evidence type="ECO:0000256" key="1">
    <source>
        <dbReference type="ARBA" id="ARBA00022729"/>
    </source>
</evidence>
<dbReference type="EMBL" id="JBGMEG010000012">
    <property type="protein sequence ID" value="MFO3717946.1"/>
    <property type="molecule type" value="Genomic_DNA"/>
</dbReference>
<keyword evidence="7" id="KW-1185">Reference proteome</keyword>
<accession>A0ABW9N1I6</accession>
<dbReference type="InterPro" id="IPR039331">
    <property type="entry name" value="PAPs-like"/>
</dbReference>
<name>A0ABW9N1I6_9FIRM</name>
<dbReference type="Gene3D" id="3.60.21.10">
    <property type="match status" value="1"/>
</dbReference>
<dbReference type="Proteomes" id="UP001637993">
    <property type="component" value="Unassembled WGS sequence"/>
</dbReference>
<proteinExistence type="predicted"/>
<dbReference type="InterPro" id="IPR004843">
    <property type="entry name" value="Calcineurin-like_PHP"/>
</dbReference>
<sequence>MKKNNKLILALAIASASAAIFPVQDTYAAEDLAVENKTAIVESKETLDASSTYEANLEETLSTENSEISKIDYYSNSSNENKDEYLADEKNESEIRQEDGTDKFDRATNTERKSFGADKNVINIDPEVKRKLEETDGEYGKKDGAYANNNLKPVLTPIKDVVVNMGENERQVAVTWYAKGEVNKDSKLHFGGKTYNVIRARKTNDSNGYSTYTAIAEVEPGKSYEYYVQTGSYKSDIFTLKTKALGKNNKFSVLAYGDSQIGSGDKVWDSVGLYKNTQGKVDQDIADFKKTLKKAEELDPHFYYSMGDNVQVAGYEGESDYLLELPIFKQRILATVAGNHELSMDKDDTSLQNTTFSDHFYLPNESNLGSISEINEDGSTTFMPGNFYYTYGDALFLNLNSNNRNTEEHRAFIENAKAEATKKRGSNFSWTIVSFHHAPYSTATHTSDTDIQQRRHELIRIFNENGVDAVFGGHDHVYARSKQMLAGEQALSFKDAYGIDPKDKNAKIEDGETKLFNNAIYKDGKVIVDGIELNYEGNEVTNPRGTVFLTLTTASGTKFYNPIGENQWFVAKSLDDRNQLFSYLTFDKNTFTITTMDPYGKVIDTYTINKTDEFINNPRMLEKEVSKAQLEARIKQVKNLKLVDNKENIEAYNNALSYAEEVLKATFTSQEEVDAAIKVLETRLSNVEFIAENTADNKADNKKLAKQVKGEKAPKAAKEVKEDKKASKASNKEAKKSSNPKTGITALTGVYASLSLAAAGLFATKRK</sequence>
<keyword evidence="3" id="KW-0812">Transmembrane</keyword>
<gene>
    <name evidence="6" type="ORF">AB9Q04_06360</name>
</gene>
<dbReference type="GO" id="GO:0016787">
    <property type="term" value="F:hydrolase activity"/>
    <property type="evidence" value="ECO:0007669"/>
    <property type="project" value="UniProtKB-KW"/>
</dbReference>
<feature type="domain" description="Calcineurin-like phosphoesterase" evidence="5">
    <location>
        <begin position="257"/>
        <end position="478"/>
    </location>
</feature>
<feature type="transmembrane region" description="Helical" evidence="3">
    <location>
        <begin position="744"/>
        <end position="763"/>
    </location>
</feature>
<dbReference type="SUPFAM" id="SSF56300">
    <property type="entry name" value="Metallo-dependent phosphatases"/>
    <property type="match status" value="1"/>
</dbReference>
<evidence type="ECO:0000256" key="4">
    <source>
        <dbReference type="SAM" id="SignalP"/>
    </source>
</evidence>
<dbReference type="RefSeq" id="WP_410024509.1">
    <property type="nucleotide sequence ID" value="NZ_JBGMEG010000012.1"/>
</dbReference>
<evidence type="ECO:0000256" key="3">
    <source>
        <dbReference type="SAM" id="Phobius"/>
    </source>
</evidence>
<dbReference type="PANTHER" id="PTHR22953">
    <property type="entry name" value="ACID PHOSPHATASE RELATED"/>
    <property type="match status" value="1"/>
</dbReference>
<protein>
    <submittedName>
        <fullName evidence="6">Metallophosphoesterase</fullName>
        <ecNumber evidence="6">3.1.-.-</ecNumber>
    </submittedName>
</protein>
<dbReference type="PANTHER" id="PTHR22953:SF153">
    <property type="entry name" value="PURPLE ACID PHOSPHATASE"/>
    <property type="match status" value="1"/>
</dbReference>
<dbReference type="EC" id="3.1.-.-" evidence="6"/>
<keyword evidence="3" id="KW-0472">Membrane</keyword>
<evidence type="ECO:0000313" key="7">
    <source>
        <dbReference type="Proteomes" id="UP001637993"/>
    </source>
</evidence>
<comment type="caution">
    <text evidence="6">The sequence shown here is derived from an EMBL/GenBank/DDBJ whole genome shotgun (WGS) entry which is preliminary data.</text>
</comment>
<evidence type="ECO:0000256" key="2">
    <source>
        <dbReference type="SAM" id="MobiDB-lite"/>
    </source>
</evidence>
<organism evidence="6 7">
    <name type="scientific">Anaerococcus groningensis</name>
    <dbReference type="NCBI Taxonomy" id="3115616"/>
    <lineage>
        <taxon>Bacteria</taxon>
        <taxon>Bacillati</taxon>
        <taxon>Bacillota</taxon>
        <taxon>Tissierellia</taxon>
        <taxon>Tissierellales</taxon>
        <taxon>Peptoniphilaceae</taxon>
        <taxon>Anaerococcus</taxon>
    </lineage>
</organism>
<feature type="signal peptide" evidence="4">
    <location>
        <begin position="1"/>
        <end position="18"/>
    </location>
</feature>
<evidence type="ECO:0000313" key="6">
    <source>
        <dbReference type="EMBL" id="MFO3717946.1"/>
    </source>
</evidence>
<dbReference type="Pfam" id="PF00149">
    <property type="entry name" value="Metallophos"/>
    <property type="match status" value="1"/>
</dbReference>
<keyword evidence="3" id="KW-1133">Transmembrane helix</keyword>